<evidence type="ECO:0000313" key="3">
    <source>
        <dbReference type="Proteomes" id="UP000198281"/>
    </source>
</evidence>
<keyword evidence="3" id="KW-1185">Reference proteome</keyword>
<dbReference type="RefSeq" id="WP_089219063.1">
    <property type="nucleotide sequence ID" value="NZ_FZOS01000006.1"/>
</dbReference>
<keyword evidence="1" id="KW-0812">Transmembrane</keyword>
<sequence length="118" mass="12110">MAGVEEPEETIGDLFSRAFQEGGQLVRAELAVYRRLAIRRALAARLAVGMMLAGVLLAFGSAAALIVGLALGLAHFIGPVGGGIVAALIGFAIAALLLRSGFKRLPSIAAPDEEETAP</sequence>
<evidence type="ECO:0000256" key="1">
    <source>
        <dbReference type="SAM" id="Phobius"/>
    </source>
</evidence>
<protein>
    <submittedName>
        <fullName evidence="2">Putative Holin-X, holin superfamily III</fullName>
    </submittedName>
</protein>
<accession>A0A239EI64</accession>
<feature type="transmembrane region" description="Helical" evidence="1">
    <location>
        <begin position="76"/>
        <end position="98"/>
    </location>
</feature>
<organism evidence="2 3">
    <name type="scientific">Edaphosphingomonas laterariae</name>
    <dbReference type="NCBI Taxonomy" id="861865"/>
    <lineage>
        <taxon>Bacteria</taxon>
        <taxon>Pseudomonadati</taxon>
        <taxon>Pseudomonadota</taxon>
        <taxon>Alphaproteobacteria</taxon>
        <taxon>Sphingomonadales</taxon>
        <taxon>Rhizorhabdaceae</taxon>
        <taxon>Edaphosphingomonas</taxon>
    </lineage>
</organism>
<dbReference type="AlphaFoldDB" id="A0A239EI64"/>
<dbReference type="Proteomes" id="UP000198281">
    <property type="component" value="Unassembled WGS sequence"/>
</dbReference>
<keyword evidence="1" id="KW-0472">Membrane</keyword>
<dbReference type="EMBL" id="FZOS01000006">
    <property type="protein sequence ID" value="SNS43723.1"/>
    <property type="molecule type" value="Genomic_DNA"/>
</dbReference>
<feature type="transmembrane region" description="Helical" evidence="1">
    <location>
        <begin position="42"/>
        <end position="70"/>
    </location>
</feature>
<dbReference type="Pfam" id="PF07332">
    <property type="entry name" value="Phage_holin_3_6"/>
    <property type="match status" value="1"/>
</dbReference>
<name>A0A239EI64_9SPHN</name>
<keyword evidence="1" id="KW-1133">Transmembrane helix</keyword>
<dbReference type="InterPro" id="IPR009937">
    <property type="entry name" value="Phage_holin_3_6"/>
</dbReference>
<gene>
    <name evidence="2" type="ORF">SAMN06295912_106130</name>
</gene>
<evidence type="ECO:0000313" key="2">
    <source>
        <dbReference type="EMBL" id="SNS43723.1"/>
    </source>
</evidence>
<reference evidence="3" key="1">
    <citation type="submission" date="2017-06" db="EMBL/GenBank/DDBJ databases">
        <authorList>
            <person name="Varghese N."/>
            <person name="Submissions S."/>
        </authorList>
    </citation>
    <scope>NUCLEOTIDE SEQUENCE [LARGE SCALE GENOMIC DNA]</scope>
    <source>
        <strain evidence="3">LNB2</strain>
    </source>
</reference>
<proteinExistence type="predicted"/>